<dbReference type="Pfam" id="PF07670">
    <property type="entry name" value="Gate"/>
    <property type="match status" value="1"/>
</dbReference>
<dbReference type="InterPro" id="IPR052549">
    <property type="entry name" value="SpmB"/>
</dbReference>
<reference evidence="7 8" key="2">
    <citation type="submission" date="2018-08" db="EMBL/GenBank/DDBJ databases">
        <title>A genome reference for cultivated species of the human gut microbiota.</title>
        <authorList>
            <person name="Zou Y."/>
            <person name="Xue W."/>
            <person name="Luo G."/>
        </authorList>
    </citation>
    <scope>NUCLEOTIDE SEQUENCE [LARGE SCALE GENOMIC DNA]</scope>
    <source>
        <strain evidence="4 7">AF19-13AC</strain>
        <strain evidence="5 8">TM09-12</strain>
    </source>
</reference>
<evidence type="ECO:0000313" key="4">
    <source>
        <dbReference type="EMBL" id="RGD70028.1"/>
    </source>
</evidence>
<dbReference type="EMBL" id="QTJW01000008">
    <property type="protein sequence ID" value="RGD70028.1"/>
    <property type="molecule type" value="Genomic_DNA"/>
</dbReference>
<dbReference type="Proteomes" id="UP000263014">
    <property type="component" value="Unassembled WGS sequence"/>
</dbReference>
<feature type="transmembrane region" description="Helical" evidence="1">
    <location>
        <begin position="153"/>
        <end position="174"/>
    </location>
</feature>
<gene>
    <name evidence="3" type="primary">spmB</name>
    <name evidence="4" type="ORF">DWX31_12865</name>
    <name evidence="5" type="ORF">DXD79_22245</name>
    <name evidence="3" type="ORF">ERS852407_05389</name>
</gene>
<keyword evidence="1" id="KW-0812">Transmembrane</keyword>
<name>A0A174LPS3_9FIRM</name>
<protein>
    <submittedName>
        <fullName evidence="3">Nucleoside recognition domain-containing protein</fullName>
    </submittedName>
    <submittedName>
        <fullName evidence="4">Spore maturation protein</fullName>
    </submittedName>
</protein>
<dbReference type="EMBL" id="QSON01000012">
    <property type="protein sequence ID" value="RGI99870.1"/>
    <property type="molecule type" value="Genomic_DNA"/>
</dbReference>
<keyword evidence="1" id="KW-1133">Transmembrane helix</keyword>
<dbReference type="AlphaFoldDB" id="A0A174LPS3"/>
<dbReference type="OrthoDB" id="9805623at2"/>
<feature type="domain" description="Nucleoside transporter/FeoB GTPase Gate" evidence="2">
    <location>
        <begin position="47"/>
        <end position="146"/>
    </location>
</feature>
<feature type="transmembrane region" description="Helical" evidence="1">
    <location>
        <begin position="78"/>
        <end position="97"/>
    </location>
</feature>
<dbReference type="InterPro" id="IPR011642">
    <property type="entry name" value="Gate_dom"/>
</dbReference>
<accession>A0A174LPS3</accession>
<proteinExistence type="predicted"/>
<evidence type="ECO:0000313" key="5">
    <source>
        <dbReference type="EMBL" id="RGI99870.1"/>
    </source>
</evidence>
<evidence type="ECO:0000259" key="2">
    <source>
        <dbReference type="Pfam" id="PF07670"/>
    </source>
</evidence>
<feature type="transmembrane region" description="Helical" evidence="1">
    <location>
        <begin position="6"/>
        <end position="25"/>
    </location>
</feature>
<sequence length="175" mass="18724">MSFILFLSEAMVPLILFYIVGFGILSKRPVFDDFINGAKDGMKTVAGIMPTLIGLMTAVGVLRASGFLDFLGELLKNPASWLCLPAPVVPVILVRLVSNSAATGLVLDIFKEYGTDSYVGMLTSILMSCTETVFYCLSIYFGTVKIKKTRYTMGGALVATAAGVAASIILSRFLA</sequence>
<evidence type="ECO:0000313" key="6">
    <source>
        <dbReference type="Proteomes" id="UP000095651"/>
    </source>
</evidence>
<evidence type="ECO:0000313" key="7">
    <source>
        <dbReference type="Proteomes" id="UP000261023"/>
    </source>
</evidence>
<feature type="transmembrane region" description="Helical" evidence="1">
    <location>
        <begin position="45"/>
        <end position="66"/>
    </location>
</feature>
<evidence type="ECO:0000256" key="1">
    <source>
        <dbReference type="SAM" id="Phobius"/>
    </source>
</evidence>
<organism evidence="3 6">
    <name type="scientific">Hungatella hathewayi</name>
    <dbReference type="NCBI Taxonomy" id="154046"/>
    <lineage>
        <taxon>Bacteria</taxon>
        <taxon>Bacillati</taxon>
        <taxon>Bacillota</taxon>
        <taxon>Clostridia</taxon>
        <taxon>Lachnospirales</taxon>
        <taxon>Lachnospiraceae</taxon>
        <taxon>Hungatella</taxon>
    </lineage>
</organism>
<dbReference type="PANTHER" id="PTHR35793:SF2">
    <property type="entry name" value="INNER MEMBRANE PROTEIN YJIG"/>
    <property type="match status" value="1"/>
</dbReference>
<dbReference type="PANTHER" id="PTHR35793">
    <property type="entry name" value="INNER MEMBRANE PROTEIN YJIG"/>
    <property type="match status" value="1"/>
</dbReference>
<dbReference type="EMBL" id="CYZE01000022">
    <property type="protein sequence ID" value="CUP24038.1"/>
    <property type="molecule type" value="Genomic_DNA"/>
</dbReference>
<dbReference type="Proteomes" id="UP000261023">
    <property type="component" value="Unassembled WGS sequence"/>
</dbReference>
<evidence type="ECO:0000313" key="3">
    <source>
        <dbReference type="EMBL" id="CUP24038.1"/>
    </source>
</evidence>
<evidence type="ECO:0000313" key="8">
    <source>
        <dbReference type="Proteomes" id="UP000263014"/>
    </source>
</evidence>
<keyword evidence="1" id="KW-0472">Membrane</keyword>
<dbReference type="GO" id="GO:0005886">
    <property type="term" value="C:plasma membrane"/>
    <property type="evidence" value="ECO:0007669"/>
    <property type="project" value="TreeGrafter"/>
</dbReference>
<dbReference type="Proteomes" id="UP000095651">
    <property type="component" value="Unassembled WGS sequence"/>
</dbReference>
<dbReference type="RefSeq" id="WP_055659872.1">
    <property type="nucleotide sequence ID" value="NZ_CABIXC010000022.1"/>
</dbReference>
<reference evidence="3 6" key="1">
    <citation type="submission" date="2015-09" db="EMBL/GenBank/DDBJ databases">
        <authorList>
            <consortium name="Pathogen Informatics"/>
        </authorList>
    </citation>
    <scope>NUCLEOTIDE SEQUENCE [LARGE SCALE GENOMIC DNA]</scope>
    <source>
        <strain evidence="3 6">2789STDY5608850</strain>
    </source>
</reference>
<feature type="transmembrane region" description="Helical" evidence="1">
    <location>
        <begin position="118"/>
        <end position="141"/>
    </location>
</feature>